<keyword evidence="6" id="KW-0698">rRNA processing</keyword>
<feature type="domain" description="UTP25 C-terminal" evidence="7">
    <location>
        <begin position="471"/>
        <end position="651"/>
    </location>
</feature>
<evidence type="ECO:0000256" key="2">
    <source>
        <dbReference type="ARBA" id="ARBA00004604"/>
    </source>
</evidence>
<gene>
    <name evidence="9" type="primary">UTP25</name>
    <name evidence="9" type="ORF">HK099_007541</name>
</gene>
<comment type="similarity">
    <text evidence="3 6">Belongs to the UTP25 family.</text>
</comment>
<dbReference type="GO" id="GO:0032040">
    <property type="term" value="C:small-subunit processome"/>
    <property type="evidence" value="ECO:0007669"/>
    <property type="project" value="TreeGrafter"/>
</dbReference>
<sequence length="652" mass="76093">MEIKEVSTLTRKQKRAIKFGANSNSINTVEIENSEDFDFIRENAYDDLLKKIKTKKRRIIDISNNLAEITFNKESFNDNQEIADELSAIDEVDADDTLISGEISHVGGIIACTESGEYKSEKEYCDILNFVIKYHIDTENTNNNSDITFDNIIINPKVKEKWNLINYKNLKDKTLKEAKVPFTPLQDKLFNPIFTYKDVLFQNESEKNKKELRDFYCLHSVNHVMNTRKNILQNNETIKLASASGEDIEEIKDQGFTRPTVLIITPFKETCFEIVQTLIQLSGIKQVENKKRFREDFHGEDETDPTKPLDHQKTFKGNIDDCFRVGLRFNQKSVKIYSDFYTSDIICASPLGLRMVIGDESEGNKDFDFLSSIQIVIVDQCDVLLMQNWEHIEYIFENLNLIPKDSHDCDFSRVRNFYLDGRSKYFRQTILLTRYSAPETNSIFGKTLKNIKGKFKTKLDYNQKKNLSHTNLVLQIPQVFLKFDANNISDLNDSRFNYFIKNVLAQISKSVSKSRTIIFIPSYFDFVRIRNYLKEHNYNFAQLSEYTSPQNISRARLNFFKGNVDLLLITERFHFFRRYHIRGSFQVVFYGLPSRSDFYQEFLNRIDVEKSLGEATSQTLFSKFDLNLLERVCGTARSMKMIEDGKSTFMFS</sequence>
<dbReference type="GO" id="GO:0000462">
    <property type="term" value="P:maturation of SSU-rRNA from tricistronic rRNA transcript (SSU-rRNA, 5.8S rRNA, LSU-rRNA)"/>
    <property type="evidence" value="ECO:0007669"/>
    <property type="project" value="TreeGrafter"/>
</dbReference>
<evidence type="ECO:0000256" key="4">
    <source>
        <dbReference type="ARBA" id="ARBA00015422"/>
    </source>
</evidence>
<comment type="subunit">
    <text evidence="6">Component of the ribosomal small subunit (SSU) processome composed of at least 40 protein subunits and snoRNA U3.</text>
</comment>
<evidence type="ECO:0000259" key="7">
    <source>
        <dbReference type="Pfam" id="PF06862"/>
    </source>
</evidence>
<evidence type="ECO:0000256" key="3">
    <source>
        <dbReference type="ARBA" id="ARBA00009223"/>
    </source>
</evidence>
<dbReference type="SUPFAM" id="SSF52540">
    <property type="entry name" value="P-loop containing nucleoside triphosphate hydrolases"/>
    <property type="match status" value="1"/>
</dbReference>
<feature type="domain" description="UTP25 NTP hydrolase-like" evidence="8">
    <location>
        <begin position="196"/>
        <end position="454"/>
    </location>
</feature>
<reference evidence="9" key="1">
    <citation type="submission" date="2020-05" db="EMBL/GenBank/DDBJ databases">
        <title>Phylogenomic resolution of chytrid fungi.</title>
        <authorList>
            <person name="Stajich J.E."/>
            <person name="Amses K."/>
            <person name="Simmons R."/>
            <person name="Seto K."/>
            <person name="Myers J."/>
            <person name="Bonds A."/>
            <person name="Quandt C.A."/>
            <person name="Barry K."/>
            <person name="Liu P."/>
            <person name="Grigoriev I."/>
            <person name="Longcore J.E."/>
            <person name="James T.Y."/>
        </authorList>
    </citation>
    <scope>NUCLEOTIDE SEQUENCE</scope>
    <source>
        <strain evidence="9">JEL0476</strain>
    </source>
</reference>
<dbReference type="InterPro" id="IPR027417">
    <property type="entry name" value="P-loop_NTPase"/>
</dbReference>
<comment type="caution">
    <text evidence="9">The sequence shown here is derived from an EMBL/GenBank/DDBJ whole genome shotgun (WGS) entry which is preliminary data.</text>
</comment>
<keyword evidence="5 6" id="KW-0539">Nucleus</keyword>
<proteinExistence type="inferred from homology"/>
<dbReference type="PANTHER" id="PTHR12933:SF0">
    <property type="entry name" value="U3 SMALL NUCLEOLAR RNA-ASSOCIATED PROTEIN 25 HOMOLOG"/>
    <property type="match status" value="1"/>
</dbReference>
<protein>
    <recommendedName>
        <fullName evidence="4 6">U3 small nucleolar RNA-associated protein 25</fullName>
        <shortName evidence="6">U3 snoRNA-associated protein 25</shortName>
    </recommendedName>
</protein>
<keyword evidence="10" id="KW-1185">Reference proteome</keyword>
<accession>A0AAD5U911</accession>
<dbReference type="FunFam" id="3.40.50.300:FF:001559">
    <property type="entry name" value="U3 small nucleolar RNA-associated protein 25"/>
    <property type="match status" value="1"/>
</dbReference>
<evidence type="ECO:0000313" key="10">
    <source>
        <dbReference type="Proteomes" id="UP001211065"/>
    </source>
</evidence>
<dbReference type="AlphaFoldDB" id="A0AAD5U911"/>
<comment type="subcellular location">
    <subcellularLocation>
        <location evidence="2 6">Nucleus</location>
        <location evidence="2 6">Nucleolus</location>
    </subcellularLocation>
</comment>
<name>A0AAD5U911_9FUNG</name>
<dbReference type="GO" id="GO:0034511">
    <property type="term" value="F:U3 snoRNA binding"/>
    <property type="evidence" value="ECO:0007669"/>
    <property type="project" value="InterPro"/>
</dbReference>
<evidence type="ECO:0000313" key="9">
    <source>
        <dbReference type="EMBL" id="KAJ3224993.1"/>
    </source>
</evidence>
<dbReference type="InterPro" id="IPR053939">
    <property type="entry name" value="UTP25_C"/>
</dbReference>
<dbReference type="Proteomes" id="UP001211065">
    <property type="component" value="Unassembled WGS sequence"/>
</dbReference>
<evidence type="ECO:0000256" key="1">
    <source>
        <dbReference type="ARBA" id="ARBA00002883"/>
    </source>
</evidence>
<evidence type="ECO:0000256" key="6">
    <source>
        <dbReference type="RuleBase" id="RU365070"/>
    </source>
</evidence>
<evidence type="ECO:0000259" key="8">
    <source>
        <dbReference type="Pfam" id="PF22916"/>
    </source>
</evidence>
<dbReference type="Pfam" id="PF22916">
    <property type="entry name" value="UTP25_NTPase-like"/>
    <property type="match status" value="1"/>
</dbReference>
<dbReference type="PANTHER" id="PTHR12933">
    <property type="entry name" value="ORF PROTEIN-RELATED"/>
    <property type="match status" value="1"/>
</dbReference>
<evidence type="ECO:0000256" key="5">
    <source>
        <dbReference type="ARBA" id="ARBA00023242"/>
    </source>
</evidence>
<dbReference type="InterPro" id="IPR053940">
    <property type="entry name" value="UTP25_NTPase-like"/>
</dbReference>
<comment type="function">
    <text evidence="1 6">DEAD-box RNA helicase-like protein required for pre-18S rRNA processing, specifically at sites A0, A1, and A2.</text>
</comment>
<dbReference type="InterPro" id="IPR010678">
    <property type="entry name" value="UTP25"/>
</dbReference>
<dbReference type="Gene3D" id="3.40.50.300">
    <property type="entry name" value="P-loop containing nucleotide triphosphate hydrolases"/>
    <property type="match status" value="1"/>
</dbReference>
<dbReference type="EMBL" id="JADGJW010000074">
    <property type="protein sequence ID" value="KAJ3224993.1"/>
    <property type="molecule type" value="Genomic_DNA"/>
</dbReference>
<organism evidence="9 10">
    <name type="scientific">Clydaea vesicula</name>
    <dbReference type="NCBI Taxonomy" id="447962"/>
    <lineage>
        <taxon>Eukaryota</taxon>
        <taxon>Fungi</taxon>
        <taxon>Fungi incertae sedis</taxon>
        <taxon>Chytridiomycota</taxon>
        <taxon>Chytridiomycota incertae sedis</taxon>
        <taxon>Chytridiomycetes</taxon>
        <taxon>Lobulomycetales</taxon>
        <taxon>Lobulomycetaceae</taxon>
        <taxon>Clydaea</taxon>
    </lineage>
</organism>
<dbReference type="GO" id="GO:0019843">
    <property type="term" value="F:rRNA binding"/>
    <property type="evidence" value="ECO:0007669"/>
    <property type="project" value="TreeGrafter"/>
</dbReference>
<keyword evidence="6" id="KW-0687">Ribonucleoprotein</keyword>
<dbReference type="Pfam" id="PF06862">
    <property type="entry name" value="Utp25_C"/>
    <property type="match status" value="1"/>
</dbReference>
<keyword evidence="6" id="KW-0690">Ribosome biogenesis</keyword>